<keyword evidence="3 4" id="KW-0658">Purine biosynthesis</keyword>
<comment type="catalytic activity">
    <reaction evidence="4">
        <text>N(1)-(5-phospho-beta-D-ribosyl)glycinamide + (6R)-10-formyltetrahydrofolate = N(2)-formyl-N(1)-(5-phospho-beta-D-ribosyl)glycinamide + (6S)-5,6,7,8-tetrahydrofolate + H(+)</text>
        <dbReference type="Rhea" id="RHEA:15053"/>
        <dbReference type="ChEBI" id="CHEBI:15378"/>
        <dbReference type="ChEBI" id="CHEBI:57453"/>
        <dbReference type="ChEBI" id="CHEBI:143788"/>
        <dbReference type="ChEBI" id="CHEBI:147286"/>
        <dbReference type="ChEBI" id="CHEBI:195366"/>
        <dbReference type="EC" id="2.1.2.2"/>
    </reaction>
</comment>
<comment type="caution">
    <text evidence="4">Lacks conserved residue(s) required for the propagation of feature annotation.</text>
</comment>
<feature type="active site" description="Proton donor" evidence="4">
    <location>
        <position position="104"/>
    </location>
</feature>
<protein>
    <recommendedName>
        <fullName evidence="4">Phosphoribosylglycinamide formyltransferase</fullName>
        <ecNumber evidence="4">2.1.2.2</ecNumber>
    </recommendedName>
    <alternativeName>
        <fullName evidence="4">5'-phosphoribosylglycinamide transformylase</fullName>
    </alternativeName>
    <alternativeName>
        <fullName evidence="4">GAR transformylase</fullName>
        <shortName evidence="4">GART</shortName>
    </alternativeName>
</protein>
<dbReference type="Proteomes" id="UP000011135">
    <property type="component" value="Unassembled WGS sequence"/>
</dbReference>
<accession>L8JV25</accession>
<dbReference type="InterPro" id="IPR002376">
    <property type="entry name" value="Formyl_transf_N"/>
</dbReference>
<dbReference type="HAMAP" id="MF_01930">
    <property type="entry name" value="PurN"/>
    <property type="match status" value="1"/>
</dbReference>
<dbReference type="NCBIfam" id="TIGR00639">
    <property type="entry name" value="PurN"/>
    <property type="match status" value="1"/>
</dbReference>
<dbReference type="InterPro" id="IPR004607">
    <property type="entry name" value="GART"/>
</dbReference>
<dbReference type="GO" id="GO:0004644">
    <property type="term" value="F:phosphoribosylglycinamide formyltransferase activity"/>
    <property type="evidence" value="ECO:0007669"/>
    <property type="project" value="UniProtKB-UniRule"/>
</dbReference>
<evidence type="ECO:0000256" key="4">
    <source>
        <dbReference type="HAMAP-Rule" id="MF_01930"/>
    </source>
</evidence>
<dbReference type="UniPathway" id="UPA00074">
    <property type="reaction ID" value="UER00126"/>
</dbReference>
<evidence type="ECO:0000313" key="7">
    <source>
        <dbReference type="Proteomes" id="UP000011135"/>
    </source>
</evidence>
<name>L8JV25_9BACT</name>
<feature type="binding site" evidence="4">
    <location>
        <position position="102"/>
    </location>
    <ligand>
        <name>(6R)-10-formyltetrahydrofolate</name>
        <dbReference type="ChEBI" id="CHEBI:195366"/>
    </ligand>
</feature>
<evidence type="ECO:0000256" key="2">
    <source>
        <dbReference type="ARBA" id="ARBA00022679"/>
    </source>
</evidence>
<comment type="function">
    <text evidence="4">Catalyzes the transfer of a formyl group from 10-formyltetrahydrofolate to 5-phospho-ribosyl-glycinamide (GAR), producing 5-phospho-ribosyl-N-formylglycinamide (FGAR) and tetrahydrofolate.</text>
</comment>
<dbReference type="CDD" id="cd08645">
    <property type="entry name" value="FMT_core_GART"/>
    <property type="match status" value="1"/>
</dbReference>
<dbReference type="EC" id="2.1.2.2" evidence="4"/>
<evidence type="ECO:0000259" key="5">
    <source>
        <dbReference type="Pfam" id="PF00551"/>
    </source>
</evidence>
<gene>
    <name evidence="4" type="primary">purN</name>
    <name evidence="6" type="ORF">C900_01024</name>
</gene>
<dbReference type="GO" id="GO:0006189">
    <property type="term" value="P:'de novo' IMP biosynthetic process"/>
    <property type="evidence" value="ECO:0007669"/>
    <property type="project" value="UniProtKB-UniRule"/>
</dbReference>
<dbReference type="RefSeq" id="WP_009578695.1">
    <property type="nucleotide sequence ID" value="NZ_AMZN01000015.1"/>
</dbReference>
<feature type="binding site" evidence="4">
    <location>
        <position position="59"/>
    </location>
    <ligand>
        <name>(6R)-10-formyltetrahydrofolate</name>
        <dbReference type="ChEBI" id="CHEBI:195366"/>
    </ligand>
</feature>
<dbReference type="Gene3D" id="3.40.50.170">
    <property type="entry name" value="Formyl transferase, N-terminal domain"/>
    <property type="match status" value="1"/>
</dbReference>
<dbReference type="PANTHER" id="PTHR43369">
    <property type="entry name" value="PHOSPHORIBOSYLGLYCINAMIDE FORMYLTRANSFERASE"/>
    <property type="match status" value="1"/>
</dbReference>
<dbReference type="Pfam" id="PF00551">
    <property type="entry name" value="Formyl_trans_N"/>
    <property type="match status" value="1"/>
</dbReference>
<evidence type="ECO:0000256" key="1">
    <source>
        <dbReference type="ARBA" id="ARBA00005054"/>
    </source>
</evidence>
<dbReference type="GO" id="GO:0005829">
    <property type="term" value="C:cytosol"/>
    <property type="evidence" value="ECO:0007669"/>
    <property type="project" value="TreeGrafter"/>
</dbReference>
<sequence>MTRIAIFASGSGSNAEKIARYFQNITDKQVSLILTNNANAFVLERAKNMGIPTIVFSKKEFIESETVLEILRDHQIDFVVLAGFLLLVPEYLVEAYPDKIVNIHPALLPKYGGKGMYGDKVHQAVREAGDEESGITIHYVNSRYDEGQIVFQARCPVTEEDTPESIAQKVHALEYQHYPQVIEQLINKSIKNL</sequence>
<comment type="similarity">
    <text evidence="4">Belongs to the GART family.</text>
</comment>
<keyword evidence="2 4" id="KW-0808">Transferase</keyword>
<proteinExistence type="inferred from homology"/>
<feature type="site" description="Raises pKa of active site His" evidence="4">
    <location>
        <position position="145"/>
    </location>
</feature>
<comment type="pathway">
    <text evidence="1 4">Purine metabolism; IMP biosynthesis via de novo pathway; N(2)-formyl-N(1)-(5-phospho-D-ribosyl)glycinamide from N(1)-(5-phospho-D-ribosyl)glycinamide (10-formyl THF route): step 1/1.</text>
</comment>
<dbReference type="AlphaFoldDB" id="L8JV25"/>
<keyword evidence="7" id="KW-1185">Reference proteome</keyword>
<dbReference type="PANTHER" id="PTHR43369:SF2">
    <property type="entry name" value="PHOSPHORIBOSYLGLYCINAMIDE FORMYLTRANSFERASE"/>
    <property type="match status" value="1"/>
</dbReference>
<evidence type="ECO:0000256" key="3">
    <source>
        <dbReference type="ARBA" id="ARBA00022755"/>
    </source>
</evidence>
<comment type="caution">
    <text evidence="6">The sequence shown here is derived from an EMBL/GenBank/DDBJ whole genome shotgun (WGS) entry which is preliminary data.</text>
</comment>
<dbReference type="eggNOG" id="COG0299">
    <property type="taxonomic scope" value="Bacteria"/>
</dbReference>
<dbReference type="EMBL" id="AMZN01000015">
    <property type="protein sequence ID" value="ELR72645.1"/>
    <property type="molecule type" value="Genomic_DNA"/>
</dbReference>
<evidence type="ECO:0000313" key="6">
    <source>
        <dbReference type="EMBL" id="ELR72645.1"/>
    </source>
</evidence>
<reference evidence="6 7" key="1">
    <citation type="submission" date="2012-12" db="EMBL/GenBank/DDBJ databases">
        <title>Genome assembly of Fulvivirga imtechensis AK7.</title>
        <authorList>
            <person name="Nupur N."/>
            <person name="Khatri I."/>
            <person name="Kumar R."/>
            <person name="Subramanian S."/>
            <person name="Pinnaka A."/>
        </authorList>
    </citation>
    <scope>NUCLEOTIDE SEQUENCE [LARGE SCALE GENOMIC DNA]</scope>
    <source>
        <strain evidence="6 7">AK7</strain>
    </source>
</reference>
<organism evidence="6 7">
    <name type="scientific">Fulvivirga imtechensis AK7</name>
    <dbReference type="NCBI Taxonomy" id="1237149"/>
    <lineage>
        <taxon>Bacteria</taxon>
        <taxon>Pseudomonadati</taxon>
        <taxon>Bacteroidota</taxon>
        <taxon>Cytophagia</taxon>
        <taxon>Cytophagales</taxon>
        <taxon>Fulvivirgaceae</taxon>
        <taxon>Fulvivirga</taxon>
    </lineage>
</organism>
<dbReference type="InterPro" id="IPR036477">
    <property type="entry name" value="Formyl_transf_N_sf"/>
</dbReference>
<feature type="binding site" evidence="4">
    <location>
        <begin position="12"/>
        <end position="14"/>
    </location>
    <ligand>
        <name>N(1)-(5-phospho-beta-D-ribosyl)glycinamide</name>
        <dbReference type="ChEBI" id="CHEBI:143788"/>
    </ligand>
</feature>
<feature type="domain" description="Formyl transferase N-terminal" evidence="5">
    <location>
        <begin position="3"/>
        <end position="182"/>
    </location>
</feature>
<dbReference type="STRING" id="1237149.C900_01024"/>
<dbReference type="SUPFAM" id="SSF53328">
    <property type="entry name" value="Formyltransferase"/>
    <property type="match status" value="1"/>
</dbReference>
<dbReference type="PATRIC" id="fig|1237149.3.peg.1227"/>